<evidence type="ECO:0000256" key="10">
    <source>
        <dbReference type="PROSITE-ProRule" id="PRU01240"/>
    </source>
</evidence>
<evidence type="ECO:0000259" key="13">
    <source>
        <dbReference type="Pfam" id="PF17766"/>
    </source>
</evidence>
<dbReference type="InterPro" id="IPR010259">
    <property type="entry name" value="S8pro/Inhibitor_I9"/>
</dbReference>
<dbReference type="Gene3D" id="3.30.70.80">
    <property type="entry name" value="Peptidase S8 propeptide/proteinase inhibitor I9"/>
    <property type="match status" value="1"/>
</dbReference>
<gene>
    <name evidence="14" type="ORF">URODEC1_LOCUS40179</name>
</gene>
<dbReference type="InterPro" id="IPR000209">
    <property type="entry name" value="Peptidase_S8/S53_dom"/>
</dbReference>
<dbReference type="Gene3D" id="2.60.40.2310">
    <property type="match status" value="1"/>
</dbReference>
<accession>A0ABC8Z2V5</accession>
<evidence type="ECO:0000256" key="1">
    <source>
        <dbReference type="ARBA" id="ARBA00004613"/>
    </source>
</evidence>
<dbReference type="InterPro" id="IPR036852">
    <property type="entry name" value="Peptidase_S8/S53_dom_sf"/>
</dbReference>
<dbReference type="Gene3D" id="3.40.50.200">
    <property type="entry name" value="Peptidase S8/S53 domain"/>
    <property type="match status" value="1"/>
</dbReference>
<dbReference type="PRINTS" id="PR00723">
    <property type="entry name" value="SUBTILISIN"/>
</dbReference>
<dbReference type="PANTHER" id="PTHR10795">
    <property type="entry name" value="PROPROTEIN CONVERTASE SUBTILISIN/KEXIN"/>
    <property type="match status" value="1"/>
</dbReference>
<feature type="active site" description="Charge relay system" evidence="9 10">
    <location>
        <position position="565"/>
    </location>
</feature>
<dbReference type="InterPro" id="IPR037045">
    <property type="entry name" value="S8pro/Inhibitor_I9_sf"/>
</dbReference>
<feature type="active site" description="Charge relay system" evidence="9 10">
    <location>
        <position position="171"/>
    </location>
</feature>
<organism evidence="14 15">
    <name type="scientific">Urochloa decumbens</name>
    <dbReference type="NCBI Taxonomy" id="240449"/>
    <lineage>
        <taxon>Eukaryota</taxon>
        <taxon>Viridiplantae</taxon>
        <taxon>Streptophyta</taxon>
        <taxon>Embryophyta</taxon>
        <taxon>Tracheophyta</taxon>
        <taxon>Spermatophyta</taxon>
        <taxon>Magnoliopsida</taxon>
        <taxon>Liliopsida</taxon>
        <taxon>Poales</taxon>
        <taxon>Poaceae</taxon>
        <taxon>PACMAD clade</taxon>
        <taxon>Panicoideae</taxon>
        <taxon>Panicodae</taxon>
        <taxon>Paniceae</taxon>
        <taxon>Melinidinae</taxon>
        <taxon>Urochloa</taxon>
    </lineage>
</organism>
<dbReference type="SUPFAM" id="SSF52743">
    <property type="entry name" value="Subtilisin-like"/>
    <property type="match status" value="1"/>
</dbReference>
<evidence type="ECO:0000256" key="8">
    <source>
        <dbReference type="ARBA" id="ARBA00023180"/>
    </source>
</evidence>
<dbReference type="InterPro" id="IPR045051">
    <property type="entry name" value="SBT"/>
</dbReference>
<feature type="domain" description="Subtilisin-like protease fibronectin type-III" evidence="13">
    <location>
        <begin position="680"/>
        <end position="782"/>
    </location>
</feature>
<dbReference type="Proteomes" id="UP001497457">
    <property type="component" value="Chromosome 18b"/>
</dbReference>
<keyword evidence="4 10" id="KW-0645">Protease</keyword>
<protein>
    <recommendedName>
        <fullName evidence="16">Subtilisin-like protease</fullName>
    </recommendedName>
</protein>
<evidence type="ECO:0000256" key="6">
    <source>
        <dbReference type="ARBA" id="ARBA00022801"/>
    </source>
</evidence>
<feature type="domain" description="Inhibitor I9" evidence="12">
    <location>
        <begin position="56"/>
        <end position="134"/>
    </location>
</feature>
<evidence type="ECO:0000313" key="15">
    <source>
        <dbReference type="Proteomes" id="UP001497457"/>
    </source>
</evidence>
<keyword evidence="6 10" id="KW-0378">Hydrolase</keyword>
<keyword evidence="8" id="KW-0325">Glycoprotein</keyword>
<feature type="active site" description="Charge relay system" evidence="9 10">
    <location>
        <position position="242"/>
    </location>
</feature>
<evidence type="ECO:0000256" key="5">
    <source>
        <dbReference type="ARBA" id="ARBA00022729"/>
    </source>
</evidence>
<dbReference type="GO" id="GO:0004252">
    <property type="term" value="F:serine-type endopeptidase activity"/>
    <property type="evidence" value="ECO:0007669"/>
    <property type="project" value="UniProtKB-UniRule"/>
</dbReference>
<keyword evidence="7 10" id="KW-0720">Serine protease</keyword>
<dbReference type="InterPro" id="IPR034197">
    <property type="entry name" value="Peptidases_S8_3"/>
</dbReference>
<proteinExistence type="inferred from homology"/>
<dbReference type="EMBL" id="OZ075128">
    <property type="protein sequence ID" value="CAL4953487.1"/>
    <property type="molecule type" value="Genomic_DNA"/>
</dbReference>
<dbReference type="GO" id="GO:0005576">
    <property type="term" value="C:extracellular region"/>
    <property type="evidence" value="ECO:0007669"/>
    <property type="project" value="UniProtKB-SubCell"/>
</dbReference>
<evidence type="ECO:0000256" key="9">
    <source>
        <dbReference type="PIRSR" id="PIRSR615500-1"/>
    </source>
</evidence>
<evidence type="ECO:0000259" key="11">
    <source>
        <dbReference type="Pfam" id="PF00082"/>
    </source>
</evidence>
<comment type="similarity">
    <text evidence="2 10">Belongs to the peptidase S8 family.</text>
</comment>
<comment type="subcellular location">
    <subcellularLocation>
        <location evidence="1">Secreted</location>
    </subcellularLocation>
</comment>
<dbReference type="InterPro" id="IPR015500">
    <property type="entry name" value="Peptidase_S8_subtilisin-rel"/>
</dbReference>
<evidence type="ECO:0008006" key="16">
    <source>
        <dbReference type="Google" id="ProtNLM"/>
    </source>
</evidence>
<dbReference type="CDD" id="cd02120">
    <property type="entry name" value="PA_subtilisin_like"/>
    <property type="match status" value="1"/>
</dbReference>
<dbReference type="AlphaFoldDB" id="A0ABC8Z2V5"/>
<sequence>MAGRTHGPGLRFAEKLVNMEPGPSRARWSLPLLPLLIHACVLLCIPVAVRADRTGYIVHMDKSAMPPHHSDHHDWYAATVASVTDASTNNRADPQLLYTYDEALHGFAATLSASELGALRGTPGFVSVYPDRRATTLHDTTHSTEFLNLSSVAGLWPAAKFGEGVIIGMIDTGIWPESASFDDAGMPPVPPRWRGACEPGVQFTPSLCNRKLIGARYFNKGLVAANPGIKISMNSTRDTVGHGTHTSSTAGGSAVPCVSAFGYGRGTARGVAPRAHVAMYKVSWPEGRYASDVLAGMDAAIADGVDVISISSGFNGLPLYEDPAAIAGFDAMELLEERGILVSASAGNDGPDPGTVHNGIPWLLTVAAGTVDRHMYAGTLYYDDMRGSIDGVTTYPENAWVVYTRLVYNDIVSSCDSKAALANSTIDIIVCRDTGNLVEQLNTVAEAGVAGAIFISDNAYFEDKMPLPALIISPEDAPRLLSYINASTVPTAAMKLQQTILGTRPAPVVTSYSSRGPSQSYAGVIKPDILAPGDKIIASVAPVRPYAMVGQTELTSNFMVDSGTSMACPHASGVAALLRAARPDWSPAMIKSAMMTTASATDNTGSPITDAGFVNATVASPLAMGSGHVDPNAAMDPGLVFDAGPGDFVALLCAANYTNAQIMAITRSSTAYNCSSASSDVNYPSFVAIFGANATSGDDMRFRRTVTNVGAGSAVYRASWVSPSNVEVSVSPGTLEFSTVGQTATFEVVIKLTAPTGGEPAFGAVVWADASGKYRVRTPYVVL</sequence>
<dbReference type="CDD" id="cd04852">
    <property type="entry name" value="Peptidases_S8_3"/>
    <property type="match status" value="1"/>
</dbReference>
<keyword evidence="15" id="KW-1185">Reference proteome</keyword>
<dbReference type="FunFam" id="3.40.50.200:FF:000006">
    <property type="entry name" value="Subtilisin-like protease SBT1.5"/>
    <property type="match status" value="1"/>
</dbReference>
<dbReference type="GO" id="GO:0006508">
    <property type="term" value="P:proteolysis"/>
    <property type="evidence" value="ECO:0007669"/>
    <property type="project" value="UniProtKB-KW"/>
</dbReference>
<evidence type="ECO:0000256" key="3">
    <source>
        <dbReference type="ARBA" id="ARBA00022525"/>
    </source>
</evidence>
<dbReference type="Pfam" id="PF05922">
    <property type="entry name" value="Inhibitor_I9"/>
    <property type="match status" value="1"/>
</dbReference>
<evidence type="ECO:0000256" key="2">
    <source>
        <dbReference type="ARBA" id="ARBA00011073"/>
    </source>
</evidence>
<dbReference type="PROSITE" id="PS00138">
    <property type="entry name" value="SUBTILASE_SER"/>
    <property type="match status" value="1"/>
</dbReference>
<keyword evidence="5" id="KW-0732">Signal</keyword>
<dbReference type="Gene3D" id="3.50.30.30">
    <property type="match status" value="1"/>
</dbReference>
<reference evidence="14 15" key="2">
    <citation type="submission" date="2024-10" db="EMBL/GenBank/DDBJ databases">
        <authorList>
            <person name="Ryan C."/>
        </authorList>
    </citation>
    <scope>NUCLEOTIDE SEQUENCE [LARGE SCALE GENOMIC DNA]</scope>
</reference>
<evidence type="ECO:0000256" key="7">
    <source>
        <dbReference type="ARBA" id="ARBA00022825"/>
    </source>
</evidence>
<dbReference type="PROSITE" id="PS51892">
    <property type="entry name" value="SUBTILASE"/>
    <property type="match status" value="1"/>
</dbReference>
<dbReference type="FunFam" id="3.30.70.80:FF:000003">
    <property type="entry name" value="Subtilisin-like protease SBT1.9"/>
    <property type="match status" value="1"/>
</dbReference>
<dbReference type="InterPro" id="IPR041469">
    <property type="entry name" value="Subtilisin-like_FN3"/>
</dbReference>
<dbReference type="Pfam" id="PF00082">
    <property type="entry name" value="Peptidase_S8"/>
    <property type="match status" value="1"/>
</dbReference>
<evidence type="ECO:0000256" key="4">
    <source>
        <dbReference type="ARBA" id="ARBA00022670"/>
    </source>
</evidence>
<evidence type="ECO:0000259" key="12">
    <source>
        <dbReference type="Pfam" id="PF05922"/>
    </source>
</evidence>
<dbReference type="InterPro" id="IPR023828">
    <property type="entry name" value="Peptidase_S8_Ser-AS"/>
</dbReference>
<feature type="domain" description="Peptidase S8/S53" evidence="11">
    <location>
        <begin position="162"/>
        <end position="602"/>
    </location>
</feature>
<reference evidence="15" key="1">
    <citation type="submission" date="2024-06" db="EMBL/GenBank/DDBJ databases">
        <authorList>
            <person name="Ryan C."/>
        </authorList>
    </citation>
    <scope>NUCLEOTIDE SEQUENCE [LARGE SCALE GENOMIC DNA]</scope>
</reference>
<evidence type="ECO:0000313" key="14">
    <source>
        <dbReference type="EMBL" id="CAL4953487.1"/>
    </source>
</evidence>
<keyword evidence="3" id="KW-0964">Secreted</keyword>
<name>A0ABC8Z2V5_9POAL</name>
<dbReference type="Pfam" id="PF17766">
    <property type="entry name" value="fn3_6"/>
    <property type="match status" value="1"/>
</dbReference>